<evidence type="ECO:0000256" key="1">
    <source>
        <dbReference type="SAM" id="Phobius"/>
    </source>
</evidence>
<feature type="transmembrane region" description="Helical" evidence="1">
    <location>
        <begin position="178"/>
        <end position="199"/>
    </location>
</feature>
<comment type="caution">
    <text evidence="2">The sequence shown here is derived from an EMBL/GenBank/DDBJ whole genome shotgun (WGS) entry which is preliminary data.</text>
</comment>
<feature type="transmembrane region" description="Helical" evidence="1">
    <location>
        <begin position="49"/>
        <end position="68"/>
    </location>
</feature>
<reference evidence="2 3" key="1">
    <citation type="journal article" date="2014" name="Int. J. Syst. Evol. Microbiol.">
        <title>Complete genome sequence of Corynebacterium casei LMG S-19264T (=DSM 44701T), isolated from a smear-ripened cheese.</title>
        <authorList>
            <consortium name="US DOE Joint Genome Institute (JGI-PGF)"/>
            <person name="Walter F."/>
            <person name="Albersmeier A."/>
            <person name="Kalinowski J."/>
            <person name="Ruckert C."/>
        </authorList>
    </citation>
    <scope>NUCLEOTIDE SEQUENCE [LARGE SCALE GENOMIC DNA]</scope>
    <source>
        <strain evidence="2 3">CGMCC 1.15286</strain>
    </source>
</reference>
<feature type="transmembrane region" description="Helical" evidence="1">
    <location>
        <begin position="80"/>
        <end position="98"/>
    </location>
</feature>
<organism evidence="2 3">
    <name type="scientific">Paenibacillus radicis</name>
    <name type="common">ex Gao et al. 2016</name>
    <dbReference type="NCBI Taxonomy" id="1737354"/>
    <lineage>
        <taxon>Bacteria</taxon>
        <taxon>Bacillati</taxon>
        <taxon>Bacillota</taxon>
        <taxon>Bacilli</taxon>
        <taxon>Bacillales</taxon>
        <taxon>Paenibacillaceae</taxon>
        <taxon>Paenibacillus</taxon>
    </lineage>
</organism>
<evidence type="ECO:0000313" key="3">
    <source>
        <dbReference type="Proteomes" id="UP000600247"/>
    </source>
</evidence>
<dbReference type="Pfam" id="PF06197">
    <property type="entry name" value="DUF998"/>
    <property type="match status" value="1"/>
</dbReference>
<gene>
    <name evidence="2" type="ORF">GCM10010918_08850</name>
</gene>
<dbReference type="InterPro" id="IPR009339">
    <property type="entry name" value="DUF998"/>
</dbReference>
<feature type="transmembrane region" description="Helical" evidence="1">
    <location>
        <begin position="148"/>
        <end position="172"/>
    </location>
</feature>
<feature type="transmembrane region" description="Helical" evidence="1">
    <location>
        <begin position="7"/>
        <end position="29"/>
    </location>
</feature>
<dbReference type="Proteomes" id="UP000600247">
    <property type="component" value="Unassembled WGS sequence"/>
</dbReference>
<keyword evidence="1" id="KW-0812">Transmembrane</keyword>
<dbReference type="RefSeq" id="WP_188887679.1">
    <property type="nucleotide sequence ID" value="NZ_BMHY01000001.1"/>
</dbReference>
<dbReference type="EMBL" id="BMHY01000001">
    <property type="protein sequence ID" value="GGG58008.1"/>
    <property type="molecule type" value="Genomic_DNA"/>
</dbReference>
<feature type="transmembrane region" description="Helical" evidence="1">
    <location>
        <begin position="113"/>
        <end position="136"/>
    </location>
</feature>
<protein>
    <submittedName>
        <fullName evidence="2">Membrane protein</fullName>
    </submittedName>
</protein>
<evidence type="ECO:0000313" key="2">
    <source>
        <dbReference type="EMBL" id="GGG58008.1"/>
    </source>
</evidence>
<keyword evidence="1" id="KW-1133">Transmembrane helix</keyword>
<dbReference type="AlphaFoldDB" id="A0A917GVD8"/>
<keyword evidence="3" id="KW-1185">Reference proteome</keyword>
<sequence length="202" mass="22570">MNLIQTFSILTIIMTSVAIICLIMLHVLPTGYTPIRDAVSDYGVGSYRGWFWLQVVAGGLACLFLAIALSQLRPFTPTNVVIALLVTTVSRILLPFFATDQGGSRFQTIQGSIHMILAVFNFGGLVWAAKALWATLSHYPVWQDAESLLNILASVMLWCVIAVVVGLVIPWFKNFFGLFERLFLLSTYLWFFFISIELVRLG</sequence>
<name>A0A917GVD8_9BACL</name>
<keyword evidence="1" id="KW-0472">Membrane</keyword>
<accession>A0A917GVD8</accession>
<proteinExistence type="predicted"/>